<evidence type="ECO:0000313" key="1">
    <source>
        <dbReference type="EMBL" id="JAH16341.1"/>
    </source>
</evidence>
<name>A0A0E9QHK1_ANGAN</name>
<dbReference type="EMBL" id="GBXM01092236">
    <property type="protein sequence ID" value="JAH16341.1"/>
    <property type="molecule type" value="Transcribed_RNA"/>
</dbReference>
<dbReference type="AlphaFoldDB" id="A0A0E9QHK1"/>
<reference evidence="1" key="1">
    <citation type="submission" date="2014-11" db="EMBL/GenBank/DDBJ databases">
        <authorList>
            <person name="Amaro Gonzalez C."/>
        </authorList>
    </citation>
    <scope>NUCLEOTIDE SEQUENCE</scope>
</reference>
<organism evidence="1">
    <name type="scientific">Anguilla anguilla</name>
    <name type="common">European freshwater eel</name>
    <name type="synonym">Muraena anguilla</name>
    <dbReference type="NCBI Taxonomy" id="7936"/>
    <lineage>
        <taxon>Eukaryota</taxon>
        <taxon>Metazoa</taxon>
        <taxon>Chordata</taxon>
        <taxon>Craniata</taxon>
        <taxon>Vertebrata</taxon>
        <taxon>Euteleostomi</taxon>
        <taxon>Actinopterygii</taxon>
        <taxon>Neopterygii</taxon>
        <taxon>Teleostei</taxon>
        <taxon>Anguilliformes</taxon>
        <taxon>Anguillidae</taxon>
        <taxon>Anguilla</taxon>
    </lineage>
</organism>
<accession>A0A0E9QHK1</accession>
<sequence>MFSCEPLSINHDSHCLSLLCTVLTVMISSG</sequence>
<proteinExistence type="predicted"/>
<reference evidence="1" key="2">
    <citation type="journal article" date="2015" name="Fish Shellfish Immunol.">
        <title>Early steps in the European eel (Anguilla anguilla)-Vibrio vulnificus interaction in the gills: Role of the RtxA13 toxin.</title>
        <authorList>
            <person name="Callol A."/>
            <person name="Pajuelo D."/>
            <person name="Ebbesson L."/>
            <person name="Teles M."/>
            <person name="MacKenzie S."/>
            <person name="Amaro C."/>
        </authorList>
    </citation>
    <scope>NUCLEOTIDE SEQUENCE</scope>
</reference>
<protein>
    <submittedName>
        <fullName evidence="1">Uncharacterized protein</fullName>
    </submittedName>
</protein>